<evidence type="ECO:0000259" key="14">
    <source>
        <dbReference type="Pfam" id="PF01729"/>
    </source>
</evidence>
<comment type="pathway">
    <text evidence="2">Cofactor biosynthesis; NAD(+) biosynthesis; nicotinate D-ribonucleotide from quinolinate: step 1/1.</text>
</comment>
<dbReference type="Gene3D" id="3.90.1170.20">
    <property type="entry name" value="Quinolinate phosphoribosyl transferase, N-terminal domain"/>
    <property type="match status" value="1"/>
</dbReference>
<comment type="function">
    <text evidence="1">Involved in the catabolism of quinolinic acid (QA).</text>
</comment>
<dbReference type="InterPro" id="IPR002638">
    <property type="entry name" value="Quinolinate_PRibosylTrfase_C"/>
</dbReference>
<evidence type="ECO:0000256" key="3">
    <source>
        <dbReference type="ARBA" id="ARBA00009400"/>
    </source>
</evidence>
<keyword evidence="6" id="KW-0662">Pyridine nucleotide biosynthesis</keyword>
<dbReference type="NCBIfam" id="TIGR00078">
    <property type="entry name" value="nadC"/>
    <property type="match status" value="1"/>
</dbReference>
<evidence type="ECO:0000256" key="11">
    <source>
        <dbReference type="ARBA" id="ARBA00069173"/>
    </source>
</evidence>
<evidence type="ECO:0000313" key="16">
    <source>
        <dbReference type="EMBL" id="PIS31591.1"/>
    </source>
</evidence>
<feature type="binding site" evidence="13">
    <location>
        <begin position="263"/>
        <end position="265"/>
    </location>
    <ligand>
        <name>substrate</name>
    </ligand>
</feature>
<comment type="subunit">
    <text evidence="4">Hexamer formed by 3 homodimers.</text>
</comment>
<keyword evidence="8 12" id="KW-0808">Transferase</keyword>
<keyword evidence="7 12" id="KW-0328">Glycosyltransferase</keyword>
<dbReference type="FunFam" id="3.90.1170.20:FF:000001">
    <property type="entry name" value="Nicotinate-nucleotide diphosphorylase (Carboxylating)"/>
    <property type="match status" value="1"/>
</dbReference>
<dbReference type="FunFam" id="3.20.20.70:FF:000030">
    <property type="entry name" value="Nicotinate-nucleotide pyrophosphorylase, carboxylating"/>
    <property type="match status" value="1"/>
</dbReference>
<reference evidence="16 17" key="1">
    <citation type="submission" date="2017-09" db="EMBL/GenBank/DDBJ databases">
        <title>Depth-based differentiation of microbial function through sediment-hosted aquifers and enrichment of novel symbionts in the deep terrestrial subsurface.</title>
        <authorList>
            <person name="Probst A.J."/>
            <person name="Ladd B."/>
            <person name="Jarett J.K."/>
            <person name="Geller-Mcgrath D.E."/>
            <person name="Sieber C.M."/>
            <person name="Emerson J.B."/>
            <person name="Anantharaman K."/>
            <person name="Thomas B.C."/>
            <person name="Malmstrom R."/>
            <person name="Stieglmeier M."/>
            <person name="Klingl A."/>
            <person name="Woyke T."/>
            <person name="Ryan C.M."/>
            <person name="Banfield J.F."/>
        </authorList>
    </citation>
    <scope>NUCLEOTIDE SEQUENCE [LARGE SCALE GENOMIC DNA]</scope>
    <source>
        <strain evidence="16">CG08_land_8_20_14_0_20_45_16</strain>
    </source>
</reference>
<evidence type="ECO:0000256" key="5">
    <source>
        <dbReference type="ARBA" id="ARBA00011944"/>
    </source>
</evidence>
<dbReference type="CDD" id="cd01572">
    <property type="entry name" value="QPRTase"/>
    <property type="match status" value="1"/>
</dbReference>
<dbReference type="InterPro" id="IPR013785">
    <property type="entry name" value="Aldolase_TIM"/>
</dbReference>
<dbReference type="GO" id="GO:0005737">
    <property type="term" value="C:cytoplasm"/>
    <property type="evidence" value="ECO:0007669"/>
    <property type="project" value="TreeGrafter"/>
</dbReference>
<dbReference type="GO" id="GO:0009435">
    <property type="term" value="P:NAD+ biosynthetic process"/>
    <property type="evidence" value="ECO:0007669"/>
    <property type="project" value="UniProtKB-UniPathway"/>
</dbReference>
<dbReference type="Gene3D" id="3.20.20.70">
    <property type="entry name" value="Aldolase class I"/>
    <property type="match status" value="1"/>
</dbReference>
<feature type="binding site" evidence="13">
    <location>
        <begin position="133"/>
        <end position="135"/>
    </location>
    <ligand>
        <name>substrate</name>
    </ligand>
</feature>
<evidence type="ECO:0000256" key="2">
    <source>
        <dbReference type="ARBA" id="ARBA00004893"/>
    </source>
</evidence>
<feature type="binding site" evidence="13">
    <location>
        <begin position="242"/>
        <end position="244"/>
    </location>
    <ligand>
        <name>substrate</name>
    </ligand>
</feature>
<dbReference type="SUPFAM" id="SSF54675">
    <property type="entry name" value="Nicotinate/Quinolinate PRTase N-terminal domain-like"/>
    <property type="match status" value="1"/>
</dbReference>
<dbReference type="EC" id="2.4.2.19" evidence="5"/>
<sequence>MSNDCKAITIICKALKEDVGAGDITTRGVVARSIVVQGKIIAKEAGVIAGLPVAEEVFRQVDKKIKFSSAVKDGTWVKKGEVIATLTGPAQGILTGERVALNFLQRLSGIATLTHSFVFRVSCLGSLARILDTRKTTPGLRELEKYAVRCGGGTNHRLGLYDAILIKDNHLAIAGGVQATVSRIKKEGWRRMKIEVEAKTLAQVKQAIALSVDRILLDNMNIKILREAVRLCQKAGIKTEASGGISLKNVARVAATGVDFISVGALTHSAKALDISLKVNAG</sequence>
<evidence type="ECO:0000256" key="12">
    <source>
        <dbReference type="PIRNR" id="PIRNR006250"/>
    </source>
</evidence>
<evidence type="ECO:0000259" key="15">
    <source>
        <dbReference type="Pfam" id="PF02749"/>
    </source>
</evidence>
<dbReference type="InterPro" id="IPR022412">
    <property type="entry name" value="Quinolinate_PRibosylTrfase_N"/>
</dbReference>
<comment type="caution">
    <text evidence="16">The sequence shown here is derived from an EMBL/GenBank/DDBJ whole genome shotgun (WGS) entry which is preliminary data.</text>
</comment>
<dbReference type="Pfam" id="PF01729">
    <property type="entry name" value="QRPTase_C"/>
    <property type="match status" value="1"/>
</dbReference>
<feature type="domain" description="Quinolinate phosphoribosyl transferase C-terminal" evidence="14">
    <location>
        <begin position="110"/>
        <end position="278"/>
    </location>
</feature>
<feature type="binding site" evidence="13">
    <location>
        <position position="167"/>
    </location>
    <ligand>
        <name>substrate</name>
    </ligand>
</feature>
<dbReference type="PANTHER" id="PTHR32179:SF3">
    <property type="entry name" value="NICOTINATE-NUCLEOTIDE PYROPHOSPHORYLASE [CARBOXYLATING]"/>
    <property type="match status" value="1"/>
</dbReference>
<dbReference type="InterPro" id="IPR004393">
    <property type="entry name" value="NadC"/>
</dbReference>
<dbReference type="UniPathway" id="UPA00253">
    <property type="reaction ID" value="UER00331"/>
</dbReference>
<feature type="binding site" evidence="13">
    <location>
        <position position="218"/>
    </location>
    <ligand>
        <name>substrate</name>
    </ligand>
</feature>
<proteinExistence type="inferred from homology"/>
<dbReference type="Proteomes" id="UP000231343">
    <property type="component" value="Unassembled WGS sequence"/>
</dbReference>
<dbReference type="GO" id="GO:0034213">
    <property type="term" value="P:quinolinate catabolic process"/>
    <property type="evidence" value="ECO:0007669"/>
    <property type="project" value="TreeGrafter"/>
</dbReference>
<evidence type="ECO:0000256" key="4">
    <source>
        <dbReference type="ARBA" id="ARBA00011218"/>
    </source>
</evidence>
<feature type="binding site" evidence="13">
    <location>
        <position position="98"/>
    </location>
    <ligand>
        <name>substrate</name>
    </ligand>
</feature>
<evidence type="ECO:0000256" key="9">
    <source>
        <dbReference type="ARBA" id="ARBA00033102"/>
    </source>
</evidence>
<comment type="similarity">
    <text evidence="3 12">Belongs to the NadC/ModD family.</text>
</comment>
<evidence type="ECO:0000256" key="7">
    <source>
        <dbReference type="ARBA" id="ARBA00022676"/>
    </source>
</evidence>
<dbReference type="EMBL" id="PEYM01000008">
    <property type="protein sequence ID" value="PIS31591.1"/>
    <property type="molecule type" value="Genomic_DNA"/>
</dbReference>
<evidence type="ECO:0000256" key="6">
    <source>
        <dbReference type="ARBA" id="ARBA00022642"/>
    </source>
</evidence>
<evidence type="ECO:0000313" key="17">
    <source>
        <dbReference type="Proteomes" id="UP000231343"/>
    </source>
</evidence>
<evidence type="ECO:0000256" key="8">
    <source>
        <dbReference type="ARBA" id="ARBA00022679"/>
    </source>
</evidence>
<evidence type="ECO:0000256" key="10">
    <source>
        <dbReference type="ARBA" id="ARBA00047445"/>
    </source>
</evidence>
<dbReference type="AlphaFoldDB" id="A0A2H0Y1K6"/>
<dbReference type="InterPro" id="IPR037128">
    <property type="entry name" value="Quinolinate_PRibosylTase_N_sf"/>
</dbReference>
<dbReference type="GO" id="GO:0004514">
    <property type="term" value="F:nicotinate-nucleotide diphosphorylase (carboxylating) activity"/>
    <property type="evidence" value="ECO:0007669"/>
    <property type="project" value="UniProtKB-EC"/>
</dbReference>
<dbReference type="SUPFAM" id="SSF51690">
    <property type="entry name" value="Nicotinate/Quinolinate PRTase C-terminal domain-like"/>
    <property type="match status" value="1"/>
</dbReference>
<gene>
    <name evidence="16" type="primary">nadC</name>
    <name evidence="16" type="ORF">COT42_00805</name>
</gene>
<feature type="domain" description="Quinolinate phosphoribosyl transferase N-terminal" evidence="15">
    <location>
        <begin position="23"/>
        <end position="108"/>
    </location>
</feature>
<comment type="catalytic activity">
    <reaction evidence="10">
        <text>nicotinate beta-D-ribonucleotide + CO2 + diphosphate = quinolinate + 5-phospho-alpha-D-ribose 1-diphosphate + 2 H(+)</text>
        <dbReference type="Rhea" id="RHEA:12733"/>
        <dbReference type="ChEBI" id="CHEBI:15378"/>
        <dbReference type="ChEBI" id="CHEBI:16526"/>
        <dbReference type="ChEBI" id="CHEBI:29959"/>
        <dbReference type="ChEBI" id="CHEBI:33019"/>
        <dbReference type="ChEBI" id="CHEBI:57502"/>
        <dbReference type="ChEBI" id="CHEBI:58017"/>
        <dbReference type="EC" id="2.4.2.19"/>
    </reaction>
</comment>
<dbReference type="PIRSF" id="PIRSF006250">
    <property type="entry name" value="NadC_ModD"/>
    <property type="match status" value="1"/>
</dbReference>
<protein>
    <recommendedName>
        <fullName evidence="11">Probable nicotinate-nucleotide pyrophosphorylase [carboxylating]</fullName>
        <ecNumber evidence="5">2.4.2.19</ecNumber>
    </recommendedName>
    <alternativeName>
        <fullName evidence="9">Quinolinate phosphoribosyltransferase [decarboxylating]</fullName>
    </alternativeName>
</protein>
<accession>A0A2H0Y1K6</accession>
<evidence type="ECO:0000256" key="13">
    <source>
        <dbReference type="PIRSR" id="PIRSR006250-1"/>
    </source>
</evidence>
<feature type="binding site" evidence="13">
    <location>
        <position position="197"/>
    </location>
    <ligand>
        <name>substrate</name>
    </ligand>
</feature>
<dbReference type="Pfam" id="PF02749">
    <property type="entry name" value="QRPTase_N"/>
    <property type="match status" value="1"/>
</dbReference>
<organism evidence="16 17">
    <name type="scientific">Candidatus Saganbacteria bacterium CG08_land_8_20_14_0_20_45_16</name>
    <dbReference type="NCBI Taxonomy" id="2014293"/>
    <lineage>
        <taxon>Bacteria</taxon>
        <taxon>Bacillati</taxon>
        <taxon>Saganbacteria</taxon>
    </lineage>
</organism>
<name>A0A2H0Y1K6_UNCSA</name>
<dbReference type="InterPro" id="IPR036068">
    <property type="entry name" value="Nicotinate_pribotase-like_C"/>
</dbReference>
<evidence type="ECO:0000256" key="1">
    <source>
        <dbReference type="ARBA" id="ARBA00003237"/>
    </source>
</evidence>
<dbReference type="InterPro" id="IPR027277">
    <property type="entry name" value="NadC/ModD"/>
</dbReference>
<feature type="binding site" evidence="13">
    <location>
        <position position="157"/>
    </location>
    <ligand>
        <name>substrate</name>
    </ligand>
</feature>
<dbReference type="PANTHER" id="PTHR32179">
    <property type="entry name" value="NICOTINATE-NUCLEOTIDE PYROPHOSPHORYLASE [CARBOXYLATING]"/>
    <property type="match status" value="1"/>
</dbReference>